<keyword evidence="6 10" id="KW-1133">Transmembrane helix</keyword>
<keyword evidence="4" id="KW-0547">Nucleotide-binding</keyword>
<dbReference type="InterPro" id="IPR050173">
    <property type="entry name" value="ABC_transporter_C-like"/>
</dbReference>
<dbReference type="SUPFAM" id="SSF52540">
    <property type="entry name" value="P-loop containing nucleoside triphosphate hydrolases"/>
    <property type="match status" value="2"/>
</dbReference>
<feature type="compositionally biased region" description="Low complexity" evidence="9">
    <location>
        <begin position="1349"/>
        <end position="1363"/>
    </location>
</feature>
<feature type="transmembrane region" description="Helical" evidence="10">
    <location>
        <begin position="520"/>
        <end position="540"/>
    </location>
</feature>
<dbReference type="InterPro" id="IPR044746">
    <property type="entry name" value="ABCC_6TM_D1"/>
</dbReference>
<evidence type="ECO:0000256" key="1">
    <source>
        <dbReference type="ARBA" id="ARBA00004141"/>
    </source>
</evidence>
<comment type="subcellular location">
    <subcellularLocation>
        <location evidence="1">Membrane</location>
        <topology evidence="1">Multi-pass membrane protein</topology>
    </subcellularLocation>
</comment>
<dbReference type="InterPro" id="IPR044726">
    <property type="entry name" value="ABCC_6TM_D2"/>
</dbReference>
<dbReference type="InterPro" id="IPR017871">
    <property type="entry name" value="ABC_transporter-like_CS"/>
</dbReference>
<feature type="transmembrane region" description="Helical" evidence="10">
    <location>
        <begin position="960"/>
        <end position="993"/>
    </location>
</feature>
<evidence type="ECO:0000313" key="14">
    <source>
        <dbReference type="Proteomes" id="UP001391051"/>
    </source>
</evidence>
<dbReference type="EMBL" id="JAQQWE010000005">
    <property type="protein sequence ID" value="KAK7952808.1"/>
    <property type="molecule type" value="Genomic_DNA"/>
</dbReference>
<feature type="compositionally biased region" description="Polar residues" evidence="9">
    <location>
        <begin position="791"/>
        <end position="803"/>
    </location>
</feature>
<feature type="transmembrane region" description="Helical" evidence="10">
    <location>
        <begin position="881"/>
        <end position="904"/>
    </location>
</feature>
<keyword evidence="2" id="KW-0813">Transport</keyword>
<gene>
    <name evidence="13" type="ORF">PG986_008536</name>
</gene>
<keyword evidence="3 10" id="KW-0812">Transmembrane</keyword>
<evidence type="ECO:0000259" key="12">
    <source>
        <dbReference type="PROSITE" id="PS50929"/>
    </source>
</evidence>
<feature type="transmembrane region" description="Helical" evidence="10">
    <location>
        <begin position="99"/>
        <end position="118"/>
    </location>
</feature>
<dbReference type="CDD" id="cd18579">
    <property type="entry name" value="ABC_6TM_ABCC_D1"/>
    <property type="match status" value="1"/>
</dbReference>
<evidence type="ECO:0000256" key="8">
    <source>
        <dbReference type="ARBA" id="ARBA00023180"/>
    </source>
</evidence>
<dbReference type="Pfam" id="PF00005">
    <property type="entry name" value="ABC_tran"/>
    <property type="match status" value="2"/>
</dbReference>
<feature type="domain" description="ABC transmembrane type-1" evidence="12">
    <location>
        <begin position="838"/>
        <end position="1122"/>
    </location>
</feature>
<feature type="transmembrane region" description="Helical" evidence="10">
    <location>
        <begin position="33"/>
        <end position="54"/>
    </location>
</feature>
<feature type="transmembrane region" description="Helical" evidence="10">
    <location>
        <begin position="484"/>
        <end position="508"/>
    </location>
</feature>
<protein>
    <recommendedName>
        <fullName evidence="15">ABC transporter</fullName>
    </recommendedName>
</protein>
<feature type="transmembrane region" description="Helical" evidence="10">
    <location>
        <begin position="158"/>
        <end position="178"/>
    </location>
</feature>
<evidence type="ECO:0000256" key="3">
    <source>
        <dbReference type="ARBA" id="ARBA00022692"/>
    </source>
</evidence>
<dbReference type="SUPFAM" id="SSF90123">
    <property type="entry name" value="ABC transporter transmembrane region"/>
    <property type="match status" value="2"/>
</dbReference>
<proteinExistence type="predicted"/>
<keyword evidence="7 10" id="KW-0472">Membrane</keyword>
<evidence type="ECO:0000256" key="4">
    <source>
        <dbReference type="ARBA" id="ARBA00022741"/>
    </source>
</evidence>
<evidence type="ECO:0000256" key="5">
    <source>
        <dbReference type="ARBA" id="ARBA00022840"/>
    </source>
</evidence>
<dbReference type="Proteomes" id="UP001391051">
    <property type="component" value="Unassembled WGS sequence"/>
</dbReference>
<keyword evidence="5" id="KW-0067">ATP-binding</keyword>
<keyword evidence="8" id="KW-0325">Glycoprotein</keyword>
<dbReference type="PROSITE" id="PS00211">
    <property type="entry name" value="ABC_TRANSPORTER_1"/>
    <property type="match status" value="2"/>
</dbReference>
<evidence type="ECO:0000256" key="2">
    <source>
        <dbReference type="ARBA" id="ARBA00022448"/>
    </source>
</evidence>
<dbReference type="GeneID" id="92077820"/>
<dbReference type="InterPro" id="IPR036640">
    <property type="entry name" value="ABC1_TM_sf"/>
</dbReference>
<evidence type="ECO:0000256" key="10">
    <source>
        <dbReference type="SAM" id="Phobius"/>
    </source>
</evidence>
<dbReference type="InterPro" id="IPR027417">
    <property type="entry name" value="P-loop_NTPase"/>
</dbReference>
<evidence type="ECO:0000256" key="6">
    <source>
        <dbReference type="ARBA" id="ARBA00022989"/>
    </source>
</evidence>
<feature type="transmembrane region" description="Helical" evidence="10">
    <location>
        <begin position="306"/>
        <end position="327"/>
    </location>
</feature>
<dbReference type="SMART" id="SM00382">
    <property type="entry name" value="AAA"/>
    <property type="match status" value="2"/>
</dbReference>
<dbReference type="RefSeq" id="XP_066700870.1">
    <property type="nucleotide sequence ID" value="XM_066844758.1"/>
</dbReference>
<evidence type="ECO:0000313" key="13">
    <source>
        <dbReference type="EMBL" id="KAK7952808.1"/>
    </source>
</evidence>
<dbReference type="PROSITE" id="PS50893">
    <property type="entry name" value="ABC_TRANSPORTER_2"/>
    <property type="match status" value="1"/>
</dbReference>
<name>A0ABR1QFP4_9PEZI</name>
<feature type="region of interest" description="Disordered" evidence="9">
    <location>
        <begin position="1344"/>
        <end position="1369"/>
    </location>
</feature>
<keyword evidence="14" id="KW-1185">Reference proteome</keyword>
<evidence type="ECO:0000256" key="7">
    <source>
        <dbReference type="ARBA" id="ARBA00023136"/>
    </source>
</evidence>
<feature type="transmembrane region" description="Helical" evidence="10">
    <location>
        <begin position="838"/>
        <end position="861"/>
    </location>
</feature>
<dbReference type="InterPro" id="IPR003439">
    <property type="entry name" value="ABC_transporter-like_ATP-bd"/>
</dbReference>
<dbReference type="PROSITE" id="PS50929">
    <property type="entry name" value="ABC_TM1F"/>
    <property type="match status" value="2"/>
</dbReference>
<dbReference type="InterPro" id="IPR011527">
    <property type="entry name" value="ABC1_TM_dom"/>
</dbReference>
<dbReference type="CDD" id="cd18580">
    <property type="entry name" value="ABC_6TM_ABCC_D2"/>
    <property type="match status" value="1"/>
</dbReference>
<feature type="domain" description="ABC transmembrane type-1" evidence="12">
    <location>
        <begin position="274"/>
        <end position="548"/>
    </location>
</feature>
<feature type="transmembrane region" description="Helical" evidence="10">
    <location>
        <begin position="262"/>
        <end position="286"/>
    </location>
</feature>
<organism evidence="13 14">
    <name type="scientific">Apiospora aurea</name>
    <dbReference type="NCBI Taxonomy" id="335848"/>
    <lineage>
        <taxon>Eukaryota</taxon>
        <taxon>Fungi</taxon>
        <taxon>Dikarya</taxon>
        <taxon>Ascomycota</taxon>
        <taxon>Pezizomycotina</taxon>
        <taxon>Sordariomycetes</taxon>
        <taxon>Xylariomycetidae</taxon>
        <taxon>Amphisphaeriales</taxon>
        <taxon>Apiosporaceae</taxon>
        <taxon>Apiospora</taxon>
    </lineage>
</organism>
<sequence length="1369" mass="148248">MASCGWEAEQQFGPAVAPCRRSPDFTLLFEESILRLLPSCLFIVAAAVWSLPLLRQAARPGFSVLSCSKLAVATIFCLLELAILVWTSLNRERHTRATIPAAAVDFVAALGLVLLALLEHTRSQRSSLLIGLYLSLTLLLRAACARTLWFLYGGGFLASTSIAAIVVQLLLLATDSYNRLARGPSSKPPRSSPEESSSFLGRSLMSWILPLLLRGYRRSLDLSNIGAIDASLSASALTSRFPRFISGHKDARVFLVSSFRAVGWYSFSPVIPRLCLSGFTFAQPFLTSAVIDYLNDLSAPDFPGRGLVGSAALIYTGMAVSTAWYWNTSYKVSVMIRGGILDSISQKLLTLSMSEKGAEAKALTLMVSDVQRVVAALAYVHELWISPVETAIGTWLLWRQLGPSSLTVLAVALVSTTASIVVGKHIATQQGNWLAATEKRMAATKRMLSSMKAIKMLGSNRSVHATIEKLRLLEFAASKIFRRLIVGSLIASYSTVTLAPVVVFGAYIGTTLQDNAFDAARMFSSLVLITLISAPLIRLLQIIPSFGSAFACGSPSGSSEFEKVGKDTLIDIVDGSFGWERDASPMLTAINLNVRRGQHVVIKGAVGSGKSLLLQSLLGESANCSGEINVRGTVGYCSQNPWLENLSASDGIFSRVPDDLAGDTQLQRVIIDACALESFMNTQTSGSTIGSGGAKLSGGERQRLSIARAIATRPSILLLDDVFSAIDQRTKEYMTARLFGPDGIARQWGITVLQTTHDDFVAQLADDAFIINPSGHLEPYEPPPRVATGADVTTLSPPESQETPAKKTAESEQAPTKMMNDRQVYRAYFRSIGHHHMLLFFIGGIAFAFCLRFPDVWAMWWTNASTGTSPDSKSVGYWIGIYALLNILPLIVVALWVMQLMLFIVPRSGVQLHEKLLRTVLNAKFAFLSAVDTGSLVNRFNQDLMFVDSKLPIDLLNTAATLFTCTAQVILIVVSAVYLLASIPVLALVLVLTQHFYLRTSKQLRVLDLESKATLQSKLSETLSGLPTIRAHGWQDSAHRDFQAKIDDSQRPVYLLYMVQTWLRFVMNMLVAGLSVLVIGVAVALRQSNVTSAAGIGVAVLNIASLGESLTNLLTAWTSLETSLACIARIEGFEQSTPLEKEPKDPTTPPDLEWPSAGRITLNHVHATYHVPSDEKETVWALEDICLDIRPGERVAICGQTGSGKSSLLLSLLSLIDTPRGTITIDGVDVANVSLERLRSGFLVISQDVLLRGLSVRETLDPDGNVKGDEQVVAVLEECGVWKPVEASGGLAATLDQVTLSAGEMQLLALARIVLEAGARKGGIVLFDEAMSRYYRRRHGEADYRPRGQDAAGADGDFDPASARGGARV</sequence>
<feature type="transmembrane region" description="Helical" evidence="10">
    <location>
        <begin position="66"/>
        <end position="87"/>
    </location>
</feature>
<evidence type="ECO:0008006" key="15">
    <source>
        <dbReference type="Google" id="ProtNLM"/>
    </source>
</evidence>
<dbReference type="PANTHER" id="PTHR24223:SF399">
    <property type="entry name" value="ABC TRANSPORTER ATNG"/>
    <property type="match status" value="1"/>
</dbReference>
<accession>A0ABR1QFP4</accession>
<feature type="transmembrane region" description="Helical" evidence="10">
    <location>
        <begin position="1065"/>
        <end position="1085"/>
    </location>
</feature>
<dbReference type="InterPro" id="IPR003593">
    <property type="entry name" value="AAA+_ATPase"/>
</dbReference>
<feature type="transmembrane region" description="Helical" evidence="10">
    <location>
        <begin position="130"/>
        <end position="152"/>
    </location>
</feature>
<feature type="domain" description="ABC transporter" evidence="11">
    <location>
        <begin position="570"/>
        <end position="799"/>
    </location>
</feature>
<comment type="caution">
    <text evidence="13">The sequence shown here is derived from an EMBL/GenBank/DDBJ whole genome shotgun (WGS) entry which is preliminary data.</text>
</comment>
<dbReference type="PANTHER" id="PTHR24223">
    <property type="entry name" value="ATP-BINDING CASSETTE SUB-FAMILY C"/>
    <property type="match status" value="1"/>
</dbReference>
<reference evidence="13 14" key="1">
    <citation type="submission" date="2023-01" db="EMBL/GenBank/DDBJ databases">
        <title>Analysis of 21 Apiospora genomes using comparative genomics revels a genus with tremendous synthesis potential of carbohydrate active enzymes and secondary metabolites.</title>
        <authorList>
            <person name="Sorensen T."/>
        </authorList>
    </citation>
    <scope>NUCLEOTIDE SEQUENCE [LARGE SCALE GENOMIC DNA]</scope>
    <source>
        <strain evidence="13 14">CBS 24483</strain>
    </source>
</reference>
<dbReference type="Gene3D" id="3.40.50.300">
    <property type="entry name" value="P-loop containing nucleotide triphosphate hydrolases"/>
    <property type="match status" value="2"/>
</dbReference>
<feature type="region of interest" description="Disordered" evidence="9">
    <location>
        <begin position="779"/>
        <end position="817"/>
    </location>
</feature>
<dbReference type="Gene3D" id="1.20.1560.10">
    <property type="entry name" value="ABC transporter type 1, transmembrane domain"/>
    <property type="match status" value="2"/>
</dbReference>
<dbReference type="Pfam" id="PF00664">
    <property type="entry name" value="ABC_membrane"/>
    <property type="match status" value="2"/>
</dbReference>
<evidence type="ECO:0000259" key="11">
    <source>
        <dbReference type="PROSITE" id="PS50893"/>
    </source>
</evidence>
<evidence type="ECO:0000256" key="9">
    <source>
        <dbReference type="SAM" id="MobiDB-lite"/>
    </source>
</evidence>